<reference evidence="4 5" key="1">
    <citation type="journal article" date="2019" name="Int. J. Syst. Evol. Microbiol.">
        <title>The Global Catalogue of Microorganisms (GCM) 10K type strain sequencing project: providing services to taxonomists for standard genome sequencing and annotation.</title>
        <authorList>
            <consortium name="The Broad Institute Genomics Platform"/>
            <consortium name="The Broad Institute Genome Sequencing Center for Infectious Disease"/>
            <person name="Wu L."/>
            <person name="Ma J."/>
        </authorList>
    </citation>
    <scope>NUCLEOTIDE SEQUENCE [LARGE SCALE GENOMIC DNA]</scope>
    <source>
        <strain evidence="4 5">JCM 10671</strain>
    </source>
</reference>
<evidence type="ECO:0000313" key="4">
    <source>
        <dbReference type="EMBL" id="GAA0603376.1"/>
    </source>
</evidence>
<keyword evidence="3" id="KW-0175">Coiled coil</keyword>
<dbReference type="NCBIfam" id="TIGR00103">
    <property type="entry name" value="DNA_YbaB_EbfC"/>
    <property type="match status" value="1"/>
</dbReference>
<dbReference type="RefSeq" id="WP_425566025.1">
    <property type="nucleotide sequence ID" value="NZ_BAAAHE010000001.1"/>
</dbReference>
<keyword evidence="2" id="KW-0963">Cytoplasm</keyword>
<dbReference type="Proteomes" id="UP001500957">
    <property type="component" value="Unassembled WGS sequence"/>
</dbReference>
<comment type="similarity">
    <text evidence="2">Belongs to the YbaB/EbfC family.</text>
</comment>
<name>A0ABN1G3G4_9ACTN</name>
<evidence type="ECO:0000313" key="5">
    <source>
        <dbReference type="Proteomes" id="UP001500957"/>
    </source>
</evidence>
<dbReference type="InterPro" id="IPR036894">
    <property type="entry name" value="YbaB-like_sf"/>
</dbReference>
<keyword evidence="1 2" id="KW-0238">DNA-binding</keyword>
<sequence length="134" mass="13175">MTTGGMPDMGALLAQAAQMQQQILEVQARLAETKVTGSAGGGAVRATVTGSLELVGLDLDPSVVDPTDTETLADLVVAAVRDANRAAQEMQAQAMGPFAAAMGGMGGMVEGMGLDASSFGLGASGGLGGLPPGR</sequence>
<dbReference type="HAMAP" id="MF_00274">
    <property type="entry name" value="DNA_YbaB_EbfC"/>
    <property type="match status" value="1"/>
</dbReference>
<feature type="coiled-coil region" evidence="3">
    <location>
        <begin position="9"/>
        <end position="36"/>
    </location>
</feature>
<evidence type="ECO:0000256" key="1">
    <source>
        <dbReference type="ARBA" id="ARBA00023125"/>
    </source>
</evidence>
<evidence type="ECO:0000256" key="3">
    <source>
        <dbReference type="SAM" id="Coils"/>
    </source>
</evidence>
<comment type="subcellular location">
    <subcellularLocation>
        <location evidence="2">Cytoplasm</location>
        <location evidence="2">Nucleoid</location>
    </subcellularLocation>
</comment>
<evidence type="ECO:0000256" key="2">
    <source>
        <dbReference type="HAMAP-Rule" id="MF_00274"/>
    </source>
</evidence>
<comment type="subunit">
    <text evidence="2">Homodimer.</text>
</comment>
<accession>A0ABN1G3G4</accession>
<keyword evidence="5" id="KW-1185">Reference proteome</keyword>
<dbReference type="InterPro" id="IPR004401">
    <property type="entry name" value="YbaB/EbfC"/>
</dbReference>
<proteinExistence type="inferred from homology"/>
<dbReference type="PANTHER" id="PTHR33449">
    <property type="entry name" value="NUCLEOID-ASSOCIATED PROTEIN YBAB"/>
    <property type="match status" value="1"/>
</dbReference>
<dbReference type="Gene3D" id="3.30.1310.10">
    <property type="entry name" value="Nucleoid-associated protein YbaB-like domain"/>
    <property type="match status" value="1"/>
</dbReference>
<organism evidence="4 5">
    <name type="scientific">Sporichthya brevicatena</name>
    <dbReference type="NCBI Taxonomy" id="171442"/>
    <lineage>
        <taxon>Bacteria</taxon>
        <taxon>Bacillati</taxon>
        <taxon>Actinomycetota</taxon>
        <taxon>Actinomycetes</taxon>
        <taxon>Sporichthyales</taxon>
        <taxon>Sporichthyaceae</taxon>
        <taxon>Sporichthya</taxon>
    </lineage>
</organism>
<dbReference type="Pfam" id="PF02575">
    <property type="entry name" value="YbaB_DNA_bd"/>
    <property type="match status" value="1"/>
</dbReference>
<dbReference type="PANTHER" id="PTHR33449:SF1">
    <property type="entry name" value="NUCLEOID-ASSOCIATED PROTEIN YBAB"/>
    <property type="match status" value="1"/>
</dbReference>
<comment type="caution">
    <text evidence="4">The sequence shown here is derived from an EMBL/GenBank/DDBJ whole genome shotgun (WGS) entry which is preliminary data.</text>
</comment>
<comment type="function">
    <text evidence="2">Binds to DNA and alters its conformation. May be involved in regulation of gene expression, nucleoid organization and DNA protection.</text>
</comment>
<protein>
    <recommendedName>
        <fullName evidence="2">Nucleoid-associated protein GCM10009547_01210</fullName>
    </recommendedName>
</protein>
<dbReference type="EMBL" id="BAAAHE010000001">
    <property type="protein sequence ID" value="GAA0603376.1"/>
    <property type="molecule type" value="Genomic_DNA"/>
</dbReference>
<gene>
    <name evidence="4" type="ORF">GCM10009547_01210</name>
</gene>
<dbReference type="SUPFAM" id="SSF82607">
    <property type="entry name" value="YbaB-like"/>
    <property type="match status" value="1"/>
</dbReference>